<evidence type="ECO:0000256" key="4">
    <source>
        <dbReference type="ARBA" id="ARBA00022676"/>
    </source>
</evidence>
<keyword evidence="7 10" id="KW-1133">Transmembrane helix</keyword>
<evidence type="ECO:0000256" key="10">
    <source>
        <dbReference type="RuleBase" id="RU367007"/>
    </source>
</evidence>
<comment type="subcellular location">
    <subcellularLocation>
        <location evidence="10">Cell membrane</location>
    </subcellularLocation>
    <subcellularLocation>
        <location evidence="1">Endomembrane system</location>
        <topology evidence="1">Multi-pass membrane protein</topology>
    </subcellularLocation>
</comment>
<evidence type="ECO:0000256" key="8">
    <source>
        <dbReference type="ARBA" id="ARBA00023136"/>
    </source>
</evidence>
<evidence type="ECO:0000313" key="13">
    <source>
        <dbReference type="EMBL" id="WFP17399.1"/>
    </source>
</evidence>
<comment type="similarity">
    <text evidence="3 10">Belongs to the glycosyltransferase 39 family.</text>
</comment>
<proteinExistence type="inferred from homology"/>
<dbReference type="InterPro" id="IPR032421">
    <property type="entry name" value="PMT_4TMC"/>
</dbReference>
<dbReference type="RefSeq" id="WP_278158857.1">
    <property type="nucleotide sequence ID" value="NZ_CP121252.1"/>
</dbReference>
<dbReference type="InterPro" id="IPR003342">
    <property type="entry name" value="ArnT-like_N"/>
</dbReference>
<feature type="transmembrane region" description="Helical" evidence="10">
    <location>
        <begin position="461"/>
        <end position="483"/>
    </location>
</feature>
<evidence type="ECO:0000256" key="5">
    <source>
        <dbReference type="ARBA" id="ARBA00022679"/>
    </source>
</evidence>
<evidence type="ECO:0000256" key="6">
    <source>
        <dbReference type="ARBA" id="ARBA00022692"/>
    </source>
</evidence>
<feature type="domain" description="ArnT-like N-terminal" evidence="11">
    <location>
        <begin position="46"/>
        <end position="201"/>
    </location>
</feature>
<accession>A0ABY8H997</accession>
<feature type="domain" description="Protein O-mannosyl-transferase C-terminal four TM" evidence="12">
    <location>
        <begin position="346"/>
        <end position="542"/>
    </location>
</feature>
<reference evidence="13 14" key="1">
    <citation type="submission" date="2023-04" db="EMBL/GenBank/DDBJ databases">
        <title>Funneling lignin-derived compounds into biodiesel using alkali-halophilic Citricoccus sp. P2.</title>
        <authorList>
            <person name="Luo C.-B."/>
        </authorList>
    </citation>
    <scope>NUCLEOTIDE SEQUENCE [LARGE SCALE GENOMIC DNA]</scope>
    <source>
        <strain evidence="13 14">P2</strain>
    </source>
</reference>
<feature type="transmembrane region" description="Helical" evidence="10">
    <location>
        <begin position="414"/>
        <end position="431"/>
    </location>
</feature>
<feature type="transmembrane region" description="Helical" evidence="10">
    <location>
        <begin position="503"/>
        <end position="523"/>
    </location>
</feature>
<feature type="transmembrane region" description="Helical" evidence="10">
    <location>
        <begin position="135"/>
        <end position="154"/>
    </location>
</feature>
<evidence type="ECO:0000256" key="1">
    <source>
        <dbReference type="ARBA" id="ARBA00004127"/>
    </source>
</evidence>
<dbReference type="PANTHER" id="PTHR10050">
    <property type="entry name" value="DOLICHYL-PHOSPHATE-MANNOSE--PROTEIN MANNOSYLTRANSFERASE"/>
    <property type="match status" value="1"/>
</dbReference>
<evidence type="ECO:0000256" key="7">
    <source>
        <dbReference type="ARBA" id="ARBA00022989"/>
    </source>
</evidence>
<organism evidence="13 14">
    <name type="scientific">Citricoccus muralis</name>
    <dbReference type="NCBI Taxonomy" id="169134"/>
    <lineage>
        <taxon>Bacteria</taxon>
        <taxon>Bacillati</taxon>
        <taxon>Actinomycetota</taxon>
        <taxon>Actinomycetes</taxon>
        <taxon>Micrococcales</taxon>
        <taxon>Micrococcaceae</taxon>
        <taxon>Citricoccus</taxon>
    </lineage>
</organism>
<keyword evidence="4 10" id="KW-0328">Glycosyltransferase</keyword>
<dbReference type="Pfam" id="PF16192">
    <property type="entry name" value="PMT_4TMC"/>
    <property type="match status" value="1"/>
</dbReference>
<sequence length="543" mass="60384">MHRRPASVAPSWVSSASQAYTDTVLRARLIGERLPLGAAAWIVPALVTFLAAILRFTALDHPHRLIFDETYYVKDGWSLWQHGYEVGWEEDSDEAFANGEIAAKDEASYVVHPPLGKWLIGAGVALMGPESGTGWRLGSAVVGTLSVLLVALIAQHMFRSVALGGIAGLLLAVDGHHLVMSRTGLLDIFLSFFILAAFGAMILDRDAGRKRLARLIAGRAQDSPEQLRRYLQWGPWLGWRPWRMLAGVLLGAACSVKLSGLAFVAVFGLMIVCWDISARRVAGIRRWFVAGVVRDGLYAFVCVVVVGGITYLITWSGWILTSGGFYRNWGAEHPASGLEALVPDWFRSLVHYHSQSTEFHTDLSSGHNYASNPWTWPFMGRPVSFHYVGTDKGELGCATEGGCSEAILDLANPLLWWSGLLAMLVMVFLWLGKRDWRAGAILGVYVAGQLVWTLWPERTMFFFYTIAYTPFLVLAVTMCLGLILRRGAIDTADGLRPRRRSLIIVLGFVLAVVLLSAYFMPLWTGQQIPYDSWRMRMWFDSWI</sequence>
<dbReference type="EC" id="2.4.1.-" evidence="10"/>
<dbReference type="PANTHER" id="PTHR10050:SF46">
    <property type="entry name" value="PROTEIN O-MANNOSYL-TRANSFERASE 2"/>
    <property type="match status" value="1"/>
</dbReference>
<feature type="transmembrane region" description="Helical" evidence="10">
    <location>
        <begin position="244"/>
        <end position="276"/>
    </location>
</feature>
<protein>
    <recommendedName>
        <fullName evidence="9 10">Polyprenol-phosphate-mannose--protein mannosyltransferase</fullName>
        <ecNumber evidence="10">2.4.1.-</ecNumber>
    </recommendedName>
</protein>
<dbReference type="InterPro" id="IPR027005">
    <property type="entry name" value="PMT-like"/>
</dbReference>
<evidence type="ECO:0000256" key="9">
    <source>
        <dbReference type="ARBA" id="ARBA00093617"/>
    </source>
</evidence>
<name>A0ABY8H997_9MICC</name>
<evidence type="ECO:0000313" key="14">
    <source>
        <dbReference type="Proteomes" id="UP001219037"/>
    </source>
</evidence>
<keyword evidence="8 10" id="KW-0472">Membrane</keyword>
<evidence type="ECO:0000259" key="12">
    <source>
        <dbReference type="Pfam" id="PF16192"/>
    </source>
</evidence>
<feature type="transmembrane region" description="Helical" evidence="10">
    <location>
        <begin position="185"/>
        <end position="203"/>
    </location>
</feature>
<feature type="transmembrane region" description="Helical" evidence="10">
    <location>
        <begin position="438"/>
        <end position="455"/>
    </location>
</feature>
<feature type="transmembrane region" description="Helical" evidence="10">
    <location>
        <begin position="297"/>
        <end position="320"/>
    </location>
</feature>
<dbReference type="EMBL" id="CP121252">
    <property type="protein sequence ID" value="WFP17399.1"/>
    <property type="molecule type" value="Genomic_DNA"/>
</dbReference>
<gene>
    <name evidence="13" type="ORF">P8192_04625</name>
</gene>
<evidence type="ECO:0000256" key="3">
    <source>
        <dbReference type="ARBA" id="ARBA00007222"/>
    </source>
</evidence>
<keyword evidence="6 10" id="KW-0812">Transmembrane</keyword>
<evidence type="ECO:0000259" key="11">
    <source>
        <dbReference type="Pfam" id="PF02366"/>
    </source>
</evidence>
<feature type="transmembrane region" description="Helical" evidence="10">
    <location>
        <begin position="35"/>
        <end position="54"/>
    </location>
</feature>
<keyword evidence="14" id="KW-1185">Reference proteome</keyword>
<feature type="transmembrane region" description="Helical" evidence="10">
    <location>
        <begin position="160"/>
        <end position="178"/>
    </location>
</feature>
<comment type="function">
    <text evidence="10">Protein O-mannosyltransferase that catalyzes the transfer of a single mannose residue from a polyprenol phospho-mannosyl lipidic donor to the hydroxyl group of selected serine and threonine residues in acceptor proteins.</text>
</comment>
<evidence type="ECO:0000256" key="2">
    <source>
        <dbReference type="ARBA" id="ARBA00004922"/>
    </source>
</evidence>
<keyword evidence="5 10" id="KW-0808">Transferase</keyword>
<dbReference type="Proteomes" id="UP001219037">
    <property type="component" value="Chromosome"/>
</dbReference>
<comment type="pathway">
    <text evidence="2 10">Protein modification; protein glycosylation.</text>
</comment>
<dbReference type="Pfam" id="PF02366">
    <property type="entry name" value="PMT"/>
    <property type="match status" value="1"/>
</dbReference>
<keyword evidence="10" id="KW-1003">Cell membrane</keyword>